<organism evidence="1 2">
    <name type="scientific">Luteipulveratus mongoliensis</name>
    <dbReference type="NCBI Taxonomy" id="571913"/>
    <lineage>
        <taxon>Bacteria</taxon>
        <taxon>Bacillati</taxon>
        <taxon>Actinomycetota</taxon>
        <taxon>Actinomycetes</taxon>
        <taxon>Micrococcales</taxon>
        <taxon>Dermacoccaceae</taxon>
        <taxon>Luteipulveratus</taxon>
    </lineage>
</organism>
<dbReference type="InterPro" id="IPR012349">
    <property type="entry name" value="Split_barrel_FMN-bd"/>
</dbReference>
<dbReference type="AlphaFoldDB" id="A0A0K1JG28"/>
<dbReference type="EMBL" id="CP011112">
    <property type="protein sequence ID" value="AKU15550.1"/>
    <property type="molecule type" value="Genomic_DNA"/>
</dbReference>
<dbReference type="SUPFAM" id="SSF50475">
    <property type="entry name" value="FMN-binding split barrel"/>
    <property type="match status" value="1"/>
</dbReference>
<evidence type="ECO:0000313" key="1">
    <source>
        <dbReference type="EMBL" id="AKU15550.1"/>
    </source>
</evidence>
<dbReference type="Pfam" id="PF04075">
    <property type="entry name" value="F420H2_quin_red"/>
    <property type="match status" value="1"/>
</dbReference>
<gene>
    <name evidence="1" type="ORF">VV02_06235</name>
</gene>
<dbReference type="InterPro" id="IPR004378">
    <property type="entry name" value="F420H2_quin_Rdtase"/>
</dbReference>
<dbReference type="Gene3D" id="2.30.110.10">
    <property type="entry name" value="Electron Transport, Fmn-binding Protein, Chain A"/>
    <property type="match status" value="1"/>
</dbReference>
<dbReference type="OrthoDB" id="5180322at2"/>
<name>A0A0K1JG28_9MICO</name>
<evidence type="ECO:0008006" key="3">
    <source>
        <dbReference type="Google" id="ProtNLM"/>
    </source>
</evidence>
<protein>
    <recommendedName>
        <fullName evidence="3">Nitroreductase</fullName>
    </recommendedName>
</protein>
<dbReference type="KEGG" id="lmoi:VV02_06235"/>
<accession>A0A0K1JG28</accession>
<dbReference type="Proteomes" id="UP000066480">
    <property type="component" value="Chromosome"/>
</dbReference>
<dbReference type="GO" id="GO:0016491">
    <property type="term" value="F:oxidoreductase activity"/>
    <property type="evidence" value="ECO:0007669"/>
    <property type="project" value="InterPro"/>
</dbReference>
<evidence type="ECO:0000313" key="2">
    <source>
        <dbReference type="Proteomes" id="UP000066480"/>
    </source>
</evidence>
<sequence>MTVADAAGTIPAVLPVTGTVDLQTTGRRTGHQRWVEIWFVYVDGQLVVTGTPGARNWLANLRSTPEARVRFRDPLREVAVVARLVKDPAERRRLVPLIWEAQPWYAEQPFSMEDWVADAPLVVLTGTDHG</sequence>
<proteinExistence type="predicted"/>
<reference evidence="1 2" key="1">
    <citation type="submission" date="2015-03" db="EMBL/GenBank/DDBJ databases">
        <title>Luteipulveratus halotolerans sp. nov., a novel actinobacterium (Dermacoccaceae) from Sarawak, Malaysia.</title>
        <authorList>
            <person name="Juboi H."/>
            <person name="Basik A."/>
            <person name="Shamsul S.S."/>
            <person name="Arnold P."/>
            <person name="Schmitt E.K."/>
            <person name="Sanglier J.-J."/>
            <person name="Yeo T."/>
        </authorList>
    </citation>
    <scope>NUCLEOTIDE SEQUENCE [LARGE SCALE GENOMIC DNA]</scope>
    <source>
        <strain evidence="1 2">MN07-A0370</strain>
    </source>
</reference>
<dbReference type="STRING" id="571913.VV02_06235"/>
<keyword evidence="2" id="KW-1185">Reference proteome</keyword>